<protein>
    <recommendedName>
        <fullName evidence="4">Tctex1 domain-containing protein 2</fullName>
    </recommendedName>
</protein>
<evidence type="ECO:0000313" key="2">
    <source>
        <dbReference type="EMBL" id="VUZ44273.1"/>
    </source>
</evidence>
<accession>A0A564YCF8</accession>
<dbReference type="EMBL" id="CABIJS010000123">
    <property type="protein sequence ID" value="VUZ44273.1"/>
    <property type="molecule type" value="Genomic_DNA"/>
</dbReference>
<organism evidence="2 3">
    <name type="scientific">Hymenolepis diminuta</name>
    <name type="common">Rat tapeworm</name>
    <dbReference type="NCBI Taxonomy" id="6216"/>
    <lineage>
        <taxon>Eukaryota</taxon>
        <taxon>Metazoa</taxon>
        <taxon>Spiralia</taxon>
        <taxon>Lophotrochozoa</taxon>
        <taxon>Platyhelminthes</taxon>
        <taxon>Cestoda</taxon>
        <taxon>Eucestoda</taxon>
        <taxon>Cyclophyllidea</taxon>
        <taxon>Hymenolepididae</taxon>
        <taxon>Hymenolepis</taxon>
    </lineage>
</organism>
<evidence type="ECO:0000313" key="3">
    <source>
        <dbReference type="Proteomes" id="UP000321570"/>
    </source>
</evidence>
<dbReference type="PANTHER" id="PTHR21255:SF7">
    <property type="entry name" value="DYNEIN LIGHT CHAIN TCTEX-TYPE PROTEIN 2B"/>
    <property type="match status" value="1"/>
</dbReference>
<proteinExistence type="inferred from homology"/>
<dbReference type="Pfam" id="PF03645">
    <property type="entry name" value="Tctex-1"/>
    <property type="match status" value="1"/>
</dbReference>
<dbReference type="AlphaFoldDB" id="A0A564YCF8"/>
<reference evidence="2 3" key="1">
    <citation type="submission" date="2019-07" db="EMBL/GenBank/DDBJ databases">
        <authorList>
            <person name="Jastrzebski P J."/>
            <person name="Paukszto L."/>
            <person name="Jastrzebski P J."/>
        </authorList>
    </citation>
    <scope>NUCLEOTIDE SEQUENCE [LARGE SCALE GENOMIC DNA]</scope>
    <source>
        <strain evidence="2 3">WMS-il1</strain>
    </source>
</reference>
<dbReference type="PANTHER" id="PTHR21255">
    <property type="entry name" value="T-COMPLEX-ASSOCIATED-TESTIS-EXPRESSED 1/ DYNEIN LIGHT CHAIN"/>
    <property type="match status" value="1"/>
</dbReference>
<evidence type="ECO:0008006" key="4">
    <source>
        <dbReference type="Google" id="ProtNLM"/>
    </source>
</evidence>
<evidence type="ECO:0000256" key="1">
    <source>
        <dbReference type="ARBA" id="ARBA00005361"/>
    </source>
</evidence>
<dbReference type="CDD" id="cd21459">
    <property type="entry name" value="DLC-like_TCTEX1D2"/>
    <property type="match status" value="1"/>
</dbReference>
<dbReference type="GO" id="GO:0005737">
    <property type="term" value="C:cytoplasm"/>
    <property type="evidence" value="ECO:0007669"/>
    <property type="project" value="TreeGrafter"/>
</dbReference>
<dbReference type="GO" id="GO:0007018">
    <property type="term" value="P:microtubule-based movement"/>
    <property type="evidence" value="ECO:0007669"/>
    <property type="project" value="TreeGrafter"/>
</dbReference>
<dbReference type="InterPro" id="IPR005334">
    <property type="entry name" value="Tctex-1-like"/>
</dbReference>
<name>A0A564YCF8_HYMDI</name>
<comment type="similarity">
    <text evidence="1">Belongs to the dynein light chain Tctex-type family.</text>
</comment>
<dbReference type="GO" id="GO:0005868">
    <property type="term" value="C:cytoplasmic dynein complex"/>
    <property type="evidence" value="ECO:0007669"/>
    <property type="project" value="TreeGrafter"/>
</dbReference>
<dbReference type="Proteomes" id="UP000321570">
    <property type="component" value="Unassembled WGS sequence"/>
</dbReference>
<dbReference type="InterPro" id="IPR038586">
    <property type="entry name" value="Tctex-1-like_sf"/>
</dbReference>
<keyword evidence="3" id="KW-1185">Reference proteome</keyword>
<dbReference type="Gene3D" id="3.30.1140.40">
    <property type="entry name" value="Tctex-1"/>
    <property type="match status" value="1"/>
</dbReference>
<sequence length="142" mass="16358">MADLTIVNETVCKNRSKSAASGKLNCGHKIKPDLSNKFRPSEVRELMREIMKQSLDNVKYDYDQMPELSKMLSKKIRDKLVKRQNYKRYSFLVQVIIGEQKGQGVKAASRCFWDNDTDSYAEAYHLTPSLFCVAIAFGVYNY</sequence>
<dbReference type="GO" id="GO:0045505">
    <property type="term" value="F:dynein intermediate chain binding"/>
    <property type="evidence" value="ECO:0007669"/>
    <property type="project" value="TreeGrafter"/>
</dbReference>
<gene>
    <name evidence="2" type="ORF">WMSIL1_LOCUS4462</name>
</gene>